<dbReference type="PROSITE" id="PS50046">
    <property type="entry name" value="PHYTOCHROME_2"/>
    <property type="match status" value="2"/>
</dbReference>
<feature type="domain" description="Phytochrome chromophore attachment site" evidence="1">
    <location>
        <begin position="136"/>
        <end position="165"/>
    </location>
</feature>
<dbReference type="SUPFAM" id="SSF55781">
    <property type="entry name" value="GAF domain-like"/>
    <property type="match status" value="2"/>
</dbReference>
<dbReference type="RefSeq" id="WP_054469811.1">
    <property type="nucleotide sequence ID" value="NZ_CP159837.1"/>
</dbReference>
<dbReference type="Pfam" id="PF01590">
    <property type="entry name" value="GAF"/>
    <property type="match status" value="2"/>
</dbReference>
<organism evidence="2">
    <name type="scientific">Planktothricoides raciborskii GIHE-MW2</name>
    <dbReference type="NCBI Taxonomy" id="2792601"/>
    <lineage>
        <taxon>Bacteria</taxon>
        <taxon>Bacillati</taxon>
        <taxon>Cyanobacteriota</taxon>
        <taxon>Cyanophyceae</taxon>
        <taxon>Oscillatoriophycideae</taxon>
        <taxon>Oscillatoriales</taxon>
        <taxon>Oscillatoriaceae</taxon>
        <taxon>Planktothricoides</taxon>
    </lineage>
</organism>
<dbReference type="AlphaFoldDB" id="A0AAU8JEI1"/>
<reference evidence="2" key="1">
    <citation type="submission" date="2024-07" db="EMBL/GenBank/DDBJ databases">
        <authorList>
            <person name="Kim Y.J."/>
            <person name="Jeong J.Y."/>
        </authorList>
    </citation>
    <scope>NUCLEOTIDE SEQUENCE</scope>
    <source>
        <strain evidence="2">GIHE-MW2</strain>
    </source>
</reference>
<dbReference type="InterPro" id="IPR016132">
    <property type="entry name" value="Phyto_chromo_attachment"/>
</dbReference>
<dbReference type="EMBL" id="CP159837">
    <property type="protein sequence ID" value="XCM36585.1"/>
    <property type="molecule type" value="Genomic_DNA"/>
</dbReference>
<dbReference type="Gene3D" id="3.30.450.40">
    <property type="match status" value="2"/>
</dbReference>
<gene>
    <name evidence="2" type="ORF">ABWT76_005355</name>
</gene>
<sequence length="218" mass="24507">MTIEQYGLAKTQIANYHQGEIWAVNNIYEAGLPSWDLEILLLRLQVKASLTLPILTGEKAWSWLCVHQCSQPRSWQESEIKLAQNIALQLGIAVQQMESVQELRQESEKLASVVEQAVGREKAVAAIINRIRRSLDLPTIFQTTACEVRQLLQCDRVAIFRFEPNSNYSDGEILSEDVVPPFPSTIALKVHDNCFGGQYASQYQQGRMQVIADIYAGG</sequence>
<feature type="domain" description="Phytochrome chromophore attachment site" evidence="1">
    <location>
        <begin position="41"/>
        <end position="89"/>
    </location>
</feature>
<evidence type="ECO:0000313" key="2">
    <source>
        <dbReference type="EMBL" id="XCM36585.1"/>
    </source>
</evidence>
<name>A0AAU8JEI1_9CYAN</name>
<accession>A0AAU8JEI1</accession>
<evidence type="ECO:0000259" key="1">
    <source>
        <dbReference type="PROSITE" id="PS50046"/>
    </source>
</evidence>
<dbReference type="InterPro" id="IPR029016">
    <property type="entry name" value="GAF-like_dom_sf"/>
</dbReference>
<dbReference type="InterPro" id="IPR003018">
    <property type="entry name" value="GAF"/>
</dbReference>
<protein>
    <submittedName>
        <fullName evidence="2">GAF domain-containing protein</fullName>
    </submittedName>
</protein>
<proteinExistence type="predicted"/>